<name>A0ACC1B0B7_9ROSI</name>
<proteinExistence type="predicted"/>
<sequence>MKIHCAIEILCTGDISLSSSRENILTILVPTCNYTSSSESWTTLRLFDLLAAGEEPPFSPSDSESSTAGESLWPASWFEASSSLTGSNILKSLAVLRLACLNRLTLLLLLS</sequence>
<evidence type="ECO:0000313" key="2">
    <source>
        <dbReference type="Proteomes" id="UP001164250"/>
    </source>
</evidence>
<accession>A0ACC1B0B7</accession>
<comment type="caution">
    <text evidence="1">The sequence shown here is derived from an EMBL/GenBank/DDBJ whole genome shotgun (WGS) entry which is preliminary data.</text>
</comment>
<dbReference type="Proteomes" id="UP001164250">
    <property type="component" value="Chromosome 7"/>
</dbReference>
<reference evidence="2" key="1">
    <citation type="journal article" date="2023" name="G3 (Bethesda)">
        <title>Genome assembly and association tests identify interacting loci associated with vigor, precocity, and sex in interspecific pistachio rootstocks.</title>
        <authorList>
            <person name="Palmer W."/>
            <person name="Jacygrad E."/>
            <person name="Sagayaradj S."/>
            <person name="Cavanaugh K."/>
            <person name="Han R."/>
            <person name="Bertier L."/>
            <person name="Beede B."/>
            <person name="Kafkas S."/>
            <person name="Golino D."/>
            <person name="Preece J."/>
            <person name="Michelmore R."/>
        </authorList>
    </citation>
    <scope>NUCLEOTIDE SEQUENCE [LARGE SCALE GENOMIC DNA]</scope>
</reference>
<gene>
    <name evidence="1" type="ORF">Patl1_25024</name>
</gene>
<organism evidence="1 2">
    <name type="scientific">Pistacia atlantica</name>
    <dbReference type="NCBI Taxonomy" id="434234"/>
    <lineage>
        <taxon>Eukaryota</taxon>
        <taxon>Viridiplantae</taxon>
        <taxon>Streptophyta</taxon>
        <taxon>Embryophyta</taxon>
        <taxon>Tracheophyta</taxon>
        <taxon>Spermatophyta</taxon>
        <taxon>Magnoliopsida</taxon>
        <taxon>eudicotyledons</taxon>
        <taxon>Gunneridae</taxon>
        <taxon>Pentapetalae</taxon>
        <taxon>rosids</taxon>
        <taxon>malvids</taxon>
        <taxon>Sapindales</taxon>
        <taxon>Anacardiaceae</taxon>
        <taxon>Pistacia</taxon>
    </lineage>
</organism>
<dbReference type="EMBL" id="CM047903">
    <property type="protein sequence ID" value="KAJ0092402.1"/>
    <property type="molecule type" value="Genomic_DNA"/>
</dbReference>
<keyword evidence="2" id="KW-1185">Reference proteome</keyword>
<evidence type="ECO:0000313" key="1">
    <source>
        <dbReference type="EMBL" id="KAJ0092402.1"/>
    </source>
</evidence>
<protein>
    <submittedName>
        <fullName evidence="1">Uncharacterized protein</fullName>
    </submittedName>
</protein>